<evidence type="ECO:0000256" key="1">
    <source>
        <dbReference type="ARBA" id="ARBA00007151"/>
    </source>
</evidence>
<dbReference type="GO" id="GO:0006412">
    <property type="term" value="P:translation"/>
    <property type="evidence" value="ECO:0007669"/>
    <property type="project" value="InterPro"/>
</dbReference>
<reference evidence="6 7" key="1">
    <citation type="journal article" date="2019" name="Nat. Ecol. Evol.">
        <title>Megaphylogeny resolves global patterns of mushroom evolution.</title>
        <authorList>
            <person name="Varga T."/>
            <person name="Krizsan K."/>
            <person name="Foldi C."/>
            <person name="Dima B."/>
            <person name="Sanchez-Garcia M."/>
            <person name="Sanchez-Ramirez S."/>
            <person name="Szollosi G.J."/>
            <person name="Szarkandi J.G."/>
            <person name="Papp V."/>
            <person name="Albert L."/>
            <person name="Andreopoulos W."/>
            <person name="Angelini C."/>
            <person name="Antonin V."/>
            <person name="Barry K.W."/>
            <person name="Bougher N.L."/>
            <person name="Buchanan P."/>
            <person name="Buyck B."/>
            <person name="Bense V."/>
            <person name="Catcheside P."/>
            <person name="Chovatia M."/>
            <person name="Cooper J."/>
            <person name="Damon W."/>
            <person name="Desjardin D."/>
            <person name="Finy P."/>
            <person name="Geml J."/>
            <person name="Haridas S."/>
            <person name="Hughes K."/>
            <person name="Justo A."/>
            <person name="Karasinski D."/>
            <person name="Kautmanova I."/>
            <person name="Kiss B."/>
            <person name="Kocsube S."/>
            <person name="Kotiranta H."/>
            <person name="LaButti K.M."/>
            <person name="Lechner B.E."/>
            <person name="Liimatainen K."/>
            <person name="Lipzen A."/>
            <person name="Lukacs Z."/>
            <person name="Mihaltcheva S."/>
            <person name="Morgado L.N."/>
            <person name="Niskanen T."/>
            <person name="Noordeloos M.E."/>
            <person name="Ohm R.A."/>
            <person name="Ortiz-Santana B."/>
            <person name="Ovrebo C."/>
            <person name="Racz N."/>
            <person name="Riley R."/>
            <person name="Savchenko A."/>
            <person name="Shiryaev A."/>
            <person name="Soop K."/>
            <person name="Spirin V."/>
            <person name="Szebenyi C."/>
            <person name="Tomsovsky M."/>
            <person name="Tulloss R.E."/>
            <person name="Uehling J."/>
            <person name="Grigoriev I.V."/>
            <person name="Vagvolgyi C."/>
            <person name="Papp T."/>
            <person name="Martin F.M."/>
            <person name="Miettinen O."/>
            <person name="Hibbett D.S."/>
            <person name="Nagy L.G."/>
        </authorList>
    </citation>
    <scope>NUCLEOTIDE SEQUENCE [LARGE SCALE GENOMIC DNA]</scope>
    <source>
        <strain evidence="6 7">CBS 121175</strain>
    </source>
</reference>
<dbReference type="InterPro" id="IPR023798">
    <property type="entry name" value="Ribosomal_uS7_dom"/>
</dbReference>
<comment type="similarity">
    <text evidence="1">Belongs to the universal ribosomal protein uS7 family.</text>
</comment>
<evidence type="ECO:0000259" key="5">
    <source>
        <dbReference type="Pfam" id="PF00177"/>
    </source>
</evidence>
<dbReference type="OrthoDB" id="9972728at2759"/>
<dbReference type="EMBL" id="ML210197">
    <property type="protein sequence ID" value="TFK24668.1"/>
    <property type="molecule type" value="Genomic_DNA"/>
</dbReference>
<dbReference type="InterPro" id="IPR036823">
    <property type="entry name" value="Ribosomal_uS7_dom_sf"/>
</dbReference>
<dbReference type="AlphaFoldDB" id="A0A5C3L8V6"/>
<dbReference type="GO" id="GO:0005840">
    <property type="term" value="C:ribosome"/>
    <property type="evidence" value="ECO:0007669"/>
    <property type="project" value="UniProtKB-KW"/>
</dbReference>
<dbReference type="PANTHER" id="PTHR11205">
    <property type="entry name" value="RIBOSOMAL PROTEIN S7"/>
    <property type="match status" value="1"/>
</dbReference>
<protein>
    <submittedName>
        <fullName evidence="6">Ribosomal protein S7</fullName>
    </submittedName>
</protein>
<keyword evidence="3" id="KW-0687">Ribonucleoprotein</keyword>
<keyword evidence="2 6" id="KW-0689">Ribosomal protein</keyword>
<gene>
    <name evidence="6" type="ORF">FA15DRAFT_669400</name>
</gene>
<dbReference type="Gene3D" id="1.10.455.10">
    <property type="entry name" value="Ribosomal protein S7 domain"/>
    <property type="match status" value="1"/>
</dbReference>
<organism evidence="6 7">
    <name type="scientific">Coprinopsis marcescibilis</name>
    <name type="common">Agaric fungus</name>
    <name type="synonym">Psathyrella marcescibilis</name>
    <dbReference type="NCBI Taxonomy" id="230819"/>
    <lineage>
        <taxon>Eukaryota</taxon>
        <taxon>Fungi</taxon>
        <taxon>Dikarya</taxon>
        <taxon>Basidiomycota</taxon>
        <taxon>Agaricomycotina</taxon>
        <taxon>Agaricomycetes</taxon>
        <taxon>Agaricomycetidae</taxon>
        <taxon>Agaricales</taxon>
        <taxon>Agaricineae</taxon>
        <taxon>Psathyrellaceae</taxon>
        <taxon>Coprinopsis</taxon>
    </lineage>
</organism>
<dbReference type="SUPFAM" id="SSF47973">
    <property type="entry name" value="Ribosomal protein S7"/>
    <property type="match status" value="1"/>
</dbReference>
<dbReference type="CDD" id="cd14868">
    <property type="entry name" value="uS7_Mitochondria_Fungi"/>
    <property type="match status" value="1"/>
</dbReference>
<sequence length="212" mass="23532">MLSTFRQSALRSACLIRSMSTTTTGFPQSQSDPLLREAVSLLHNPIQQSPRIPKAPATPEPSKPISAPVYEIPPDKDPVLQFLTTSVMKHGRYQRAQKIISEMLLHIHAFTRTPPLPIVHEAIRRASPAVRVKFSKVGARSITRPVALSERQRTAQGIRWILEASKNKPGIHMQLRLAKEMISVVKGDSSALEKKSALHRAAMLARGTLSKR</sequence>
<name>A0A5C3L8V6_COPMA</name>
<evidence type="ECO:0000313" key="6">
    <source>
        <dbReference type="EMBL" id="TFK24668.1"/>
    </source>
</evidence>
<dbReference type="InterPro" id="IPR000235">
    <property type="entry name" value="Ribosomal_uS7"/>
</dbReference>
<dbReference type="STRING" id="230819.A0A5C3L8V6"/>
<evidence type="ECO:0000256" key="2">
    <source>
        <dbReference type="ARBA" id="ARBA00022980"/>
    </source>
</evidence>
<dbReference type="Proteomes" id="UP000307440">
    <property type="component" value="Unassembled WGS sequence"/>
</dbReference>
<accession>A0A5C3L8V6</accession>
<dbReference type="GO" id="GO:1990904">
    <property type="term" value="C:ribonucleoprotein complex"/>
    <property type="evidence" value="ECO:0007669"/>
    <property type="project" value="UniProtKB-KW"/>
</dbReference>
<evidence type="ECO:0000256" key="3">
    <source>
        <dbReference type="ARBA" id="ARBA00023274"/>
    </source>
</evidence>
<dbReference type="Pfam" id="PF00177">
    <property type="entry name" value="Ribosomal_S7"/>
    <property type="match status" value="1"/>
</dbReference>
<evidence type="ECO:0000256" key="4">
    <source>
        <dbReference type="SAM" id="MobiDB-lite"/>
    </source>
</evidence>
<dbReference type="InterPro" id="IPR047988">
    <property type="entry name" value="Ribosomal_uS7m_fungi"/>
</dbReference>
<keyword evidence="7" id="KW-1185">Reference proteome</keyword>
<proteinExistence type="inferred from homology"/>
<feature type="domain" description="Small ribosomal subunit protein uS7" evidence="5">
    <location>
        <begin position="76"/>
        <end position="205"/>
    </location>
</feature>
<feature type="region of interest" description="Disordered" evidence="4">
    <location>
        <begin position="46"/>
        <end position="65"/>
    </location>
</feature>
<evidence type="ECO:0000313" key="7">
    <source>
        <dbReference type="Proteomes" id="UP000307440"/>
    </source>
</evidence>